<organism evidence="2 3">
    <name type="scientific">Enterovirga rhinocerotis</name>
    <dbReference type="NCBI Taxonomy" id="1339210"/>
    <lineage>
        <taxon>Bacteria</taxon>
        <taxon>Pseudomonadati</taxon>
        <taxon>Pseudomonadota</taxon>
        <taxon>Alphaproteobacteria</taxon>
        <taxon>Hyphomicrobiales</taxon>
        <taxon>Methylobacteriaceae</taxon>
        <taxon>Enterovirga</taxon>
    </lineage>
</organism>
<evidence type="ECO:0000313" key="3">
    <source>
        <dbReference type="Proteomes" id="UP000295122"/>
    </source>
</evidence>
<accession>A0A4R7C990</accession>
<dbReference type="Pfam" id="PF12706">
    <property type="entry name" value="Lactamase_B_2"/>
    <property type="match status" value="1"/>
</dbReference>
<dbReference type="SUPFAM" id="SSF56281">
    <property type="entry name" value="Metallo-hydrolase/oxidoreductase"/>
    <property type="match status" value="1"/>
</dbReference>
<dbReference type="GO" id="GO:0005737">
    <property type="term" value="C:cytoplasm"/>
    <property type="evidence" value="ECO:0007669"/>
    <property type="project" value="TreeGrafter"/>
</dbReference>
<protein>
    <submittedName>
        <fullName evidence="2">L-ascorbate metabolism protein UlaG (Beta-lactamase superfamily)</fullName>
    </submittedName>
</protein>
<reference evidence="2 3" key="1">
    <citation type="submission" date="2019-03" db="EMBL/GenBank/DDBJ databases">
        <title>Genomic Encyclopedia of Type Strains, Phase IV (KMG-IV): sequencing the most valuable type-strain genomes for metagenomic binning, comparative biology and taxonomic classification.</title>
        <authorList>
            <person name="Goeker M."/>
        </authorList>
    </citation>
    <scope>NUCLEOTIDE SEQUENCE [LARGE SCALE GENOMIC DNA]</scope>
    <source>
        <strain evidence="2 3">DSM 25903</strain>
    </source>
</reference>
<dbReference type="PANTHER" id="PTHR15032:SF4">
    <property type="entry name" value="N-ACYL-PHOSPHATIDYLETHANOLAMINE-HYDROLYZING PHOSPHOLIPASE D"/>
    <property type="match status" value="1"/>
</dbReference>
<comment type="caution">
    <text evidence="2">The sequence shown here is derived from an EMBL/GenBank/DDBJ whole genome shotgun (WGS) entry which is preliminary data.</text>
</comment>
<sequence length="386" mass="41835">MGARLINHAADRPKLRLVRAREPGHLAGVNRRSLGRIASAAAVLTMGGVGYAAMARSRNPYYQGAVSDHFDGIRFHRPGVATEKGMLELARWQMGRGRASWPPRFPSSFADKPPERVQGLRVVLVGHATLLIQVAGLNILTDPIWSERASPLRFAGPRRVNPPGIAFADLPPIDAVLVTHNHYDHLDVATIGRLWERDQPTIVTPLGNDAIIRAHEDEAAVDTLDWGGSVTLGEGVEAHLLPCNHWSARGINDRRMALWGAFVLTTPAGTLYLAGDTGYGDGDIFRAVPERFGPPRLACLPIGAYEPRWFMEAQHMNPSDAVKAFADLGAEQAIGIHWGTFQLTNEPVDQPEIDLAAALAEAGIAPERFPAFRPGQVWEPAGTAAG</sequence>
<dbReference type="Gene3D" id="3.60.15.10">
    <property type="entry name" value="Ribonuclease Z/Hydroxyacylglutathione hydrolase-like"/>
    <property type="match status" value="1"/>
</dbReference>
<evidence type="ECO:0000259" key="1">
    <source>
        <dbReference type="Pfam" id="PF12706"/>
    </source>
</evidence>
<gene>
    <name evidence="2" type="ORF">EV668_2263</name>
</gene>
<dbReference type="AlphaFoldDB" id="A0A4R7C990"/>
<feature type="domain" description="Metallo-beta-lactamase" evidence="1">
    <location>
        <begin position="138"/>
        <end position="338"/>
    </location>
</feature>
<name>A0A4R7C990_9HYPH</name>
<keyword evidence="3" id="KW-1185">Reference proteome</keyword>
<dbReference type="EMBL" id="SNZR01000011">
    <property type="protein sequence ID" value="TDR94971.1"/>
    <property type="molecule type" value="Genomic_DNA"/>
</dbReference>
<dbReference type="InterPro" id="IPR036866">
    <property type="entry name" value="RibonucZ/Hydroxyglut_hydro"/>
</dbReference>
<dbReference type="Proteomes" id="UP000295122">
    <property type="component" value="Unassembled WGS sequence"/>
</dbReference>
<dbReference type="InterPro" id="IPR001279">
    <property type="entry name" value="Metallo-B-lactamas"/>
</dbReference>
<proteinExistence type="predicted"/>
<dbReference type="PANTHER" id="PTHR15032">
    <property type="entry name" value="N-ACYL-PHOSPHATIDYLETHANOLAMINE-HYDROLYZING PHOSPHOLIPASE D"/>
    <property type="match status" value="1"/>
</dbReference>
<evidence type="ECO:0000313" key="2">
    <source>
        <dbReference type="EMBL" id="TDR94971.1"/>
    </source>
</evidence>